<keyword evidence="1" id="KW-0378">Hydrolase</keyword>
<protein>
    <recommendedName>
        <fullName evidence="1">5-oxoprolinase subunit A</fullName>
        <shortName evidence="1">5-OPase subunit A</shortName>
        <ecNumber evidence="1">3.5.2.9</ecNumber>
    </recommendedName>
    <alternativeName>
        <fullName evidence="1">5-oxoprolinase (ATP-hydrolyzing) subunit A</fullName>
    </alternativeName>
</protein>
<proteinExistence type="inferred from homology"/>
<evidence type="ECO:0000256" key="1">
    <source>
        <dbReference type="HAMAP-Rule" id="MF_00691"/>
    </source>
</evidence>
<dbReference type="Gene3D" id="3.20.20.370">
    <property type="entry name" value="Glycoside hydrolase/deacetylase"/>
    <property type="match status" value="1"/>
</dbReference>
<dbReference type="SUPFAM" id="SSF88713">
    <property type="entry name" value="Glycoside hydrolase/deacetylase"/>
    <property type="match status" value="1"/>
</dbReference>
<dbReference type="RefSeq" id="WP_394461516.1">
    <property type="nucleotide sequence ID" value="NZ_JBIGHZ010000004.1"/>
</dbReference>
<dbReference type="PANTHER" id="PTHR30292:SF0">
    <property type="entry name" value="5-OXOPROLINASE SUBUNIT A"/>
    <property type="match status" value="1"/>
</dbReference>
<evidence type="ECO:0000313" key="3">
    <source>
        <dbReference type="Proteomes" id="UP001606099"/>
    </source>
</evidence>
<dbReference type="HAMAP" id="MF_00691">
    <property type="entry name" value="PxpA"/>
    <property type="match status" value="1"/>
</dbReference>
<comment type="catalytic activity">
    <reaction evidence="1">
        <text>5-oxo-L-proline + ATP + 2 H2O = L-glutamate + ADP + phosphate + H(+)</text>
        <dbReference type="Rhea" id="RHEA:10348"/>
        <dbReference type="ChEBI" id="CHEBI:15377"/>
        <dbReference type="ChEBI" id="CHEBI:15378"/>
        <dbReference type="ChEBI" id="CHEBI:29985"/>
        <dbReference type="ChEBI" id="CHEBI:30616"/>
        <dbReference type="ChEBI" id="CHEBI:43474"/>
        <dbReference type="ChEBI" id="CHEBI:58402"/>
        <dbReference type="ChEBI" id="CHEBI:456216"/>
        <dbReference type="EC" id="3.5.2.9"/>
    </reaction>
</comment>
<name>A0ABW7FX47_9BURK</name>
<organism evidence="2 3">
    <name type="scientific">Roseateles rivi</name>
    <dbReference type="NCBI Taxonomy" id="3299028"/>
    <lineage>
        <taxon>Bacteria</taxon>
        <taxon>Pseudomonadati</taxon>
        <taxon>Pseudomonadota</taxon>
        <taxon>Betaproteobacteria</taxon>
        <taxon>Burkholderiales</taxon>
        <taxon>Sphaerotilaceae</taxon>
        <taxon>Roseateles</taxon>
    </lineage>
</organism>
<comment type="subunit">
    <text evidence="1">Forms a complex composed of PxpA, PxpB and PxpC.</text>
</comment>
<accession>A0ABW7FX47</accession>
<comment type="caution">
    <text evidence="2">The sequence shown here is derived from an EMBL/GenBank/DDBJ whole genome shotgun (WGS) entry which is preliminary data.</text>
</comment>
<dbReference type="CDD" id="cd10787">
    <property type="entry name" value="LamB_YcsF_like"/>
    <property type="match status" value="1"/>
</dbReference>
<dbReference type="EC" id="3.5.2.9" evidence="1"/>
<dbReference type="InterPro" id="IPR011330">
    <property type="entry name" value="Glyco_hydro/deAcase_b/a-brl"/>
</dbReference>
<sequence length="262" mass="27099">MNRSTPRLINLNADLGESFGAWTMGQDQALLPWLGAANIACGFHAGDPLVMRRTVRAAQALGVSLGAHPSFPDLQGFGRRRMDIAPDELEALLIYQIGALQAMAQSEGAALSHVKPHGALSNMACADPALAAVVAAAVRALDAQLILLAPACSALADAGRQAGLRVALEVFADRRYLPDGQLQPRSQAGAVIHDSAEALAHVLAMLRAEALISPDGPPLPTAIHSVCVHGDSPEALATAQALHSGLRAAGYQLASLSEVLAA</sequence>
<dbReference type="Pfam" id="PF03746">
    <property type="entry name" value="LamB_YcsF"/>
    <property type="match status" value="1"/>
</dbReference>
<evidence type="ECO:0000313" key="2">
    <source>
        <dbReference type="EMBL" id="MFG6448868.1"/>
    </source>
</evidence>
<gene>
    <name evidence="1" type="primary">pxpA</name>
    <name evidence="2" type="ORF">ACG0Z6_11545</name>
</gene>
<dbReference type="PANTHER" id="PTHR30292">
    <property type="entry name" value="UNCHARACTERIZED PROTEIN YBGL-RELATED"/>
    <property type="match status" value="1"/>
</dbReference>
<keyword evidence="3" id="KW-1185">Reference proteome</keyword>
<comment type="function">
    <text evidence="1">Catalyzes the cleavage of 5-oxoproline to form L-glutamate coupled to the hydrolysis of ATP to ADP and inorganic phosphate.</text>
</comment>
<dbReference type="NCBIfam" id="NF003814">
    <property type="entry name" value="PRK05406.1-3"/>
    <property type="match status" value="1"/>
</dbReference>
<reference evidence="2 3" key="1">
    <citation type="submission" date="2024-08" db="EMBL/GenBank/DDBJ databases">
        <authorList>
            <person name="Lu H."/>
        </authorList>
    </citation>
    <scope>NUCLEOTIDE SEQUENCE [LARGE SCALE GENOMIC DNA]</scope>
    <source>
        <strain evidence="2 3">BYS180W</strain>
    </source>
</reference>
<keyword evidence="1" id="KW-0067">ATP-binding</keyword>
<dbReference type="EMBL" id="JBIGHZ010000004">
    <property type="protein sequence ID" value="MFG6448868.1"/>
    <property type="molecule type" value="Genomic_DNA"/>
</dbReference>
<dbReference type="NCBIfam" id="NF003816">
    <property type="entry name" value="PRK05406.1-5"/>
    <property type="match status" value="1"/>
</dbReference>
<keyword evidence="1" id="KW-0547">Nucleotide-binding</keyword>
<dbReference type="Proteomes" id="UP001606099">
    <property type="component" value="Unassembled WGS sequence"/>
</dbReference>
<dbReference type="InterPro" id="IPR005501">
    <property type="entry name" value="LamB/YcsF/PxpA-like"/>
</dbReference>
<comment type="similarity">
    <text evidence="1">Belongs to the LamB/PxpA family.</text>
</comment>